<feature type="transmembrane region" description="Helical" evidence="1">
    <location>
        <begin position="254"/>
        <end position="278"/>
    </location>
</feature>
<dbReference type="eggNOG" id="COG4767">
    <property type="taxonomic scope" value="Bacteria"/>
</dbReference>
<feature type="transmembrane region" description="Helical" evidence="1">
    <location>
        <begin position="214"/>
        <end position="234"/>
    </location>
</feature>
<protein>
    <submittedName>
        <fullName evidence="3">VanZ-like protein</fullName>
    </submittedName>
</protein>
<keyword evidence="1" id="KW-0812">Transmembrane</keyword>
<feature type="transmembrane region" description="Helical" evidence="1">
    <location>
        <begin position="40"/>
        <end position="63"/>
    </location>
</feature>
<dbReference type="Pfam" id="PF04892">
    <property type="entry name" value="VanZ"/>
    <property type="match status" value="1"/>
</dbReference>
<proteinExistence type="predicted"/>
<organism evidence="3 4">
    <name type="scientific">Lachnoanaerobaculum saburreum DSM 3986</name>
    <dbReference type="NCBI Taxonomy" id="887325"/>
    <lineage>
        <taxon>Bacteria</taxon>
        <taxon>Bacillati</taxon>
        <taxon>Bacillota</taxon>
        <taxon>Clostridia</taxon>
        <taxon>Lachnospirales</taxon>
        <taxon>Lachnospiraceae</taxon>
        <taxon>Lachnoanaerobaculum</taxon>
    </lineage>
</organism>
<name>E6LJY5_9FIRM</name>
<gene>
    <name evidence="3" type="ORF">HMPREF0381_0248</name>
</gene>
<accession>E6LJY5</accession>
<feature type="transmembrane region" description="Helical" evidence="1">
    <location>
        <begin position="110"/>
        <end position="128"/>
    </location>
</feature>
<dbReference type="Proteomes" id="UP000003434">
    <property type="component" value="Unassembled WGS sequence"/>
</dbReference>
<keyword evidence="1" id="KW-0472">Membrane</keyword>
<evidence type="ECO:0000259" key="2">
    <source>
        <dbReference type="Pfam" id="PF04892"/>
    </source>
</evidence>
<evidence type="ECO:0000313" key="4">
    <source>
        <dbReference type="Proteomes" id="UP000003434"/>
    </source>
</evidence>
<reference evidence="3 4" key="1">
    <citation type="submission" date="2010-12" db="EMBL/GenBank/DDBJ databases">
        <authorList>
            <person name="Muzny D."/>
            <person name="Qin X."/>
            <person name="Deng J."/>
            <person name="Jiang H."/>
            <person name="Liu Y."/>
            <person name="Qu J."/>
            <person name="Song X.-Z."/>
            <person name="Zhang L."/>
            <person name="Thornton R."/>
            <person name="Coyle M."/>
            <person name="Francisco L."/>
            <person name="Jackson L."/>
            <person name="Javaid M."/>
            <person name="Korchina V."/>
            <person name="Kovar C."/>
            <person name="Mata R."/>
            <person name="Mathew T."/>
            <person name="Ngo R."/>
            <person name="Nguyen L."/>
            <person name="Nguyen N."/>
            <person name="Okwuonu G."/>
            <person name="Ongeri F."/>
            <person name="Pham C."/>
            <person name="Simmons D."/>
            <person name="Wilczek-Boney K."/>
            <person name="Hale W."/>
            <person name="Jakkamsetti A."/>
            <person name="Pham P."/>
            <person name="Ruth R."/>
            <person name="San Lucas F."/>
            <person name="Warren J."/>
            <person name="Zhang J."/>
            <person name="Zhao Z."/>
            <person name="Zhou C."/>
            <person name="Zhu D."/>
            <person name="Lee S."/>
            <person name="Bess C."/>
            <person name="Blankenburg K."/>
            <person name="Forbes L."/>
            <person name="Fu Q."/>
            <person name="Gubbala S."/>
            <person name="Hirani K."/>
            <person name="Jayaseelan J.C."/>
            <person name="Lara F."/>
            <person name="Munidasa M."/>
            <person name="Palculict T."/>
            <person name="Patil S."/>
            <person name="Pu L.-L."/>
            <person name="Saada N."/>
            <person name="Tang L."/>
            <person name="Weissenberger G."/>
            <person name="Zhu Y."/>
            <person name="Hemphill L."/>
            <person name="Shang Y."/>
            <person name="Youmans B."/>
            <person name="Ayvaz T."/>
            <person name="Ross M."/>
            <person name="Santibanez J."/>
            <person name="Aqrawi P."/>
            <person name="Gross S."/>
            <person name="Joshi V."/>
            <person name="Fowler G."/>
            <person name="Nazareth L."/>
            <person name="Reid J."/>
            <person name="Worley K."/>
            <person name="Petrosino J."/>
            <person name="Highlander S."/>
            <person name="Gibbs R."/>
        </authorList>
    </citation>
    <scope>NUCLEOTIDE SEQUENCE [LARGE SCALE GENOMIC DNA]</scope>
    <source>
        <strain evidence="3 4">DSM 3986</strain>
    </source>
</reference>
<dbReference type="AlphaFoldDB" id="E6LJY5"/>
<feature type="transmembrane region" description="Helical" evidence="1">
    <location>
        <begin position="290"/>
        <end position="308"/>
    </location>
</feature>
<dbReference type="RefSeq" id="WP_008750020.1">
    <property type="nucleotide sequence ID" value="NZ_GL622296.1"/>
</dbReference>
<dbReference type="InterPro" id="IPR006976">
    <property type="entry name" value="VanZ-like"/>
</dbReference>
<evidence type="ECO:0000313" key="3">
    <source>
        <dbReference type="EMBL" id="EFU77844.1"/>
    </source>
</evidence>
<feature type="domain" description="VanZ-like" evidence="2">
    <location>
        <begin position="48"/>
        <end position="189"/>
    </location>
</feature>
<dbReference type="HOGENOM" id="CLU_042608_1_0_9"/>
<feature type="transmembrane region" description="Helical" evidence="1">
    <location>
        <begin position="6"/>
        <end position="28"/>
    </location>
</feature>
<feature type="transmembrane region" description="Helical" evidence="1">
    <location>
        <begin position="174"/>
        <end position="194"/>
    </location>
</feature>
<dbReference type="PANTHER" id="PTHR36834:SF1">
    <property type="entry name" value="INTEGRAL MEMBRANE PROTEIN"/>
    <property type="match status" value="1"/>
</dbReference>
<keyword evidence="1" id="KW-1133">Transmembrane helix</keyword>
<dbReference type="InterPro" id="IPR053150">
    <property type="entry name" value="Teicoplanin_resist-assoc"/>
</dbReference>
<comment type="caution">
    <text evidence="3">The sequence shown here is derived from an EMBL/GenBank/DDBJ whole genome shotgun (WGS) entry which is preliminary data.</text>
</comment>
<evidence type="ECO:0000256" key="1">
    <source>
        <dbReference type="SAM" id="Phobius"/>
    </source>
</evidence>
<feature type="transmembrane region" description="Helical" evidence="1">
    <location>
        <begin position="328"/>
        <end position="352"/>
    </location>
</feature>
<feature type="transmembrane region" description="Helical" evidence="1">
    <location>
        <begin position="140"/>
        <end position="162"/>
    </location>
</feature>
<dbReference type="PANTHER" id="PTHR36834">
    <property type="entry name" value="MEMBRANE PROTEIN-RELATED"/>
    <property type="match status" value="1"/>
</dbReference>
<sequence length="373" mass="43387">MNQYLIISFQAVVLFPIVVAVFTLPYIAYNYHKYGSILSLKVVIVYSFIFYLLCMYCLVVLPLPTPEEAAALHGHRMQLEPFLFVKDIIKKSDVIPGEPKTWLTVVLNKAFLVNILNLFLAVPFGMYLRYYFKRSFSQTLILSFLLSLFFEITQLTGLYFIYSGSYRLFDVDDLIVNTIGGIFGYILVRPLMIILPSRDELDEVSYKRGREISLFRRVISLFFDIASVSIITILNRPLLQHYHIFRAFEINLLLYFSILPIFTKGFTLGSFITSTAVVSTDGGHPRFFAYFIRYGLFFGVYFYIPLYIRRILDNFILINTDASKDMGVITIEILLYLLYFLFLLVAVIKAALHRSLFYERWSKTRIESTVKVK</sequence>
<dbReference type="EMBL" id="AEPW01000006">
    <property type="protein sequence ID" value="EFU77844.1"/>
    <property type="molecule type" value="Genomic_DNA"/>
</dbReference>